<evidence type="ECO:0000313" key="2">
    <source>
        <dbReference type="Proteomes" id="UP000562682"/>
    </source>
</evidence>
<reference evidence="1 2" key="1">
    <citation type="submission" date="2020-05" db="EMBL/GenBank/DDBJ databases">
        <title>Identification and distribution of gene clusters putatively required for synthesis of sphingolipid metabolism inhibitors in phylogenetically diverse species of the filamentous fungus Fusarium.</title>
        <authorList>
            <person name="Kim H.-S."/>
            <person name="Busman M."/>
            <person name="Brown D.W."/>
            <person name="Divon H."/>
            <person name="Uhlig S."/>
            <person name="Proctor R.H."/>
        </authorList>
    </citation>
    <scope>NUCLEOTIDE SEQUENCE [LARGE SCALE GENOMIC DNA]</scope>
    <source>
        <strain evidence="1 2">NRRL 25311</strain>
    </source>
</reference>
<comment type="caution">
    <text evidence="1">The sequence shown here is derived from an EMBL/GenBank/DDBJ whole genome shotgun (WGS) entry which is preliminary data.</text>
</comment>
<name>A0A8H5X902_9HYPO</name>
<sequence length="84" mass="9859">MDEIYRFQSTVDRDDLSTCRSALSIDNGELKKKLALAEERLQKCFDFWRSAEDELTWQIELNDKLKKEFQAAKVEALKEQEGSK</sequence>
<accession>A0A8H5X902</accession>
<organism evidence="1 2">
    <name type="scientific">Fusarium denticulatum</name>
    <dbReference type="NCBI Taxonomy" id="48507"/>
    <lineage>
        <taxon>Eukaryota</taxon>
        <taxon>Fungi</taxon>
        <taxon>Dikarya</taxon>
        <taxon>Ascomycota</taxon>
        <taxon>Pezizomycotina</taxon>
        <taxon>Sordariomycetes</taxon>
        <taxon>Hypocreomycetidae</taxon>
        <taxon>Hypocreales</taxon>
        <taxon>Nectriaceae</taxon>
        <taxon>Fusarium</taxon>
        <taxon>Fusarium fujikuroi species complex</taxon>
    </lineage>
</organism>
<protein>
    <submittedName>
        <fullName evidence="1">Uncharacterized protein</fullName>
    </submittedName>
</protein>
<evidence type="ECO:0000313" key="1">
    <source>
        <dbReference type="EMBL" id="KAF5687080.1"/>
    </source>
</evidence>
<gene>
    <name evidence="1" type="ORF">FDENT_5553</name>
</gene>
<dbReference type="Proteomes" id="UP000562682">
    <property type="component" value="Unassembled WGS sequence"/>
</dbReference>
<proteinExistence type="predicted"/>
<dbReference type="EMBL" id="JAAOAK010000134">
    <property type="protein sequence ID" value="KAF5687080.1"/>
    <property type="molecule type" value="Genomic_DNA"/>
</dbReference>
<keyword evidence="2" id="KW-1185">Reference proteome</keyword>
<dbReference type="AlphaFoldDB" id="A0A8H5X902"/>